<feature type="non-terminal residue" evidence="1">
    <location>
        <position position="96"/>
    </location>
</feature>
<organism evidence="1 2">
    <name type="scientific">Prorocentrum cordatum</name>
    <dbReference type="NCBI Taxonomy" id="2364126"/>
    <lineage>
        <taxon>Eukaryota</taxon>
        <taxon>Sar</taxon>
        <taxon>Alveolata</taxon>
        <taxon>Dinophyceae</taxon>
        <taxon>Prorocentrales</taxon>
        <taxon>Prorocentraceae</taxon>
        <taxon>Prorocentrum</taxon>
    </lineage>
</organism>
<dbReference type="Proteomes" id="UP001189429">
    <property type="component" value="Unassembled WGS sequence"/>
</dbReference>
<protein>
    <submittedName>
        <fullName evidence="1">Uncharacterized protein</fullName>
    </submittedName>
</protein>
<accession>A0ABN9TWE4</accession>
<sequence length="96" mass="10655">MRLLYCEDDPFDSDALQAKPESIIAGVGSRSCAYSFPLTRRDMLRRLVHLYEVDLECRAAEAHEARRASSSEGLEPTARVADDLASLGRVHVSFGE</sequence>
<evidence type="ECO:0000313" key="1">
    <source>
        <dbReference type="EMBL" id="CAK0850613.1"/>
    </source>
</evidence>
<evidence type="ECO:0000313" key="2">
    <source>
        <dbReference type="Proteomes" id="UP001189429"/>
    </source>
</evidence>
<comment type="caution">
    <text evidence="1">The sequence shown here is derived from an EMBL/GenBank/DDBJ whole genome shotgun (WGS) entry which is preliminary data.</text>
</comment>
<reference evidence="1" key="1">
    <citation type="submission" date="2023-10" db="EMBL/GenBank/DDBJ databases">
        <authorList>
            <person name="Chen Y."/>
            <person name="Shah S."/>
            <person name="Dougan E. K."/>
            <person name="Thang M."/>
            <person name="Chan C."/>
        </authorList>
    </citation>
    <scope>NUCLEOTIDE SEQUENCE [LARGE SCALE GENOMIC DNA]</scope>
</reference>
<name>A0ABN9TWE4_9DINO</name>
<keyword evidence="2" id="KW-1185">Reference proteome</keyword>
<dbReference type="EMBL" id="CAUYUJ010015168">
    <property type="protein sequence ID" value="CAK0850613.1"/>
    <property type="molecule type" value="Genomic_DNA"/>
</dbReference>
<proteinExistence type="predicted"/>
<gene>
    <name evidence="1" type="ORF">PCOR1329_LOCUS42982</name>
</gene>